<dbReference type="KEGG" id="crq:GCK72_020412"/>
<gene>
    <name evidence="1" type="ORF">CRE_09003</name>
</gene>
<dbReference type="Proteomes" id="UP000008281">
    <property type="component" value="Unassembled WGS sequence"/>
</dbReference>
<keyword evidence="2" id="KW-1185">Reference proteome</keyword>
<dbReference type="OrthoDB" id="5911164at2759"/>
<dbReference type="PANTHER" id="PTHR21503">
    <property type="entry name" value="F-BOX-CONTAINING HYPOTHETICAL PROTEIN C.ELEGANS"/>
    <property type="match status" value="1"/>
</dbReference>
<dbReference type="CTD" id="9820053"/>
<evidence type="ECO:0000313" key="1">
    <source>
        <dbReference type="EMBL" id="EFO95433.1"/>
    </source>
</evidence>
<organism evidence="2">
    <name type="scientific">Caenorhabditis remanei</name>
    <name type="common">Caenorhabditis vulgaris</name>
    <dbReference type="NCBI Taxonomy" id="31234"/>
    <lineage>
        <taxon>Eukaryota</taxon>
        <taxon>Metazoa</taxon>
        <taxon>Ecdysozoa</taxon>
        <taxon>Nematoda</taxon>
        <taxon>Chromadorea</taxon>
        <taxon>Rhabditida</taxon>
        <taxon>Rhabditina</taxon>
        <taxon>Rhabditomorpha</taxon>
        <taxon>Rhabditoidea</taxon>
        <taxon>Rhabditidae</taxon>
        <taxon>Peloderinae</taxon>
        <taxon>Caenorhabditis</taxon>
    </lineage>
</organism>
<dbReference type="PANTHER" id="PTHR21503:SF31">
    <property type="entry name" value="F-BOX DOMAIN-CONTAINING PROTEIN"/>
    <property type="match status" value="1"/>
</dbReference>
<dbReference type="EMBL" id="DS268409">
    <property type="protein sequence ID" value="EFO95433.1"/>
    <property type="molecule type" value="Genomic_DNA"/>
</dbReference>
<dbReference type="GeneID" id="9820053"/>
<name>E3LIP8_CAERE</name>
<evidence type="ECO:0008006" key="3">
    <source>
        <dbReference type="Google" id="ProtNLM"/>
    </source>
</evidence>
<protein>
    <recommendedName>
        <fullName evidence="3">F-box associated domain-containing protein</fullName>
    </recommendedName>
</protein>
<dbReference type="InParanoid" id="E3LIP8"/>
<dbReference type="FunCoup" id="E3LIP8">
    <property type="interactions" value="1129"/>
</dbReference>
<reference evidence="1" key="1">
    <citation type="submission" date="2007-07" db="EMBL/GenBank/DDBJ databases">
        <title>PCAP assembly of the Caenorhabditis remanei genome.</title>
        <authorList>
            <consortium name="The Caenorhabditis remanei Sequencing Consortium"/>
            <person name="Wilson R.K."/>
        </authorList>
    </citation>
    <scope>NUCLEOTIDE SEQUENCE [LARGE SCALE GENOMIC DNA]</scope>
    <source>
        <strain evidence="1">PB4641</strain>
    </source>
</reference>
<dbReference type="HOGENOM" id="CLU_036540_0_0_1"/>
<evidence type="ECO:0000313" key="2">
    <source>
        <dbReference type="Proteomes" id="UP000008281"/>
    </source>
</evidence>
<proteinExistence type="predicted"/>
<dbReference type="AlphaFoldDB" id="E3LIP8"/>
<sequence>MTKPIENIYFPYWIPSVIEKEHDYRGDGRFSYTCHLLHVYSSENLLSASKKLADYVSEILHEKVYFLTLKQDLYSSEENETIVDLYCQQPISVFELTEDTSNDSSKNGILSSILKQQTATCVLDLKINPSSDFSFDFCELKNSLDTMHIWFSHWVTFQQVLEMNTEHLFLTKTNFLQEDFILLIDKWRDGWNLKWKVLMIEFDEDIDIDECVDGEYIDLQPEDWKRKSVIYRNSPILLNRYEGSIEKSWGTVIRTGYHILRRDAIIASIGIEIGRFGWFHIQSDNEGPEIQMLSHYRSFGLE</sequence>
<accession>E3LIP8</accession>
<dbReference type="RefSeq" id="XP_003116537.2">
    <property type="nucleotide sequence ID" value="XM_003116489.2"/>
</dbReference>